<proteinExistence type="predicted"/>
<dbReference type="Gene3D" id="3.30.560.10">
    <property type="entry name" value="Glucose Oxidase, domain 3"/>
    <property type="match status" value="1"/>
</dbReference>
<feature type="chain" id="PRO_5040424384" description="Glucose-methanol-choline oxidoreductase N-terminal domain-containing protein" evidence="1">
    <location>
        <begin position="16"/>
        <end position="102"/>
    </location>
</feature>
<dbReference type="Proteomes" id="UP000824998">
    <property type="component" value="Unassembled WGS sequence"/>
</dbReference>
<keyword evidence="1" id="KW-0732">Signal</keyword>
<comment type="caution">
    <text evidence="2">The sequence shown here is derived from an EMBL/GenBank/DDBJ whole genome shotgun (WGS) entry which is preliminary data.</text>
</comment>
<protein>
    <recommendedName>
        <fullName evidence="4">Glucose-methanol-choline oxidoreductase N-terminal domain-containing protein</fullName>
    </recommendedName>
</protein>
<evidence type="ECO:0008006" key="4">
    <source>
        <dbReference type="Google" id="ProtNLM"/>
    </source>
</evidence>
<organism evidence="2 3">
    <name type="scientific">Amylocarpus encephaloides</name>
    <dbReference type="NCBI Taxonomy" id="45428"/>
    <lineage>
        <taxon>Eukaryota</taxon>
        <taxon>Fungi</taxon>
        <taxon>Dikarya</taxon>
        <taxon>Ascomycota</taxon>
        <taxon>Pezizomycotina</taxon>
        <taxon>Leotiomycetes</taxon>
        <taxon>Helotiales</taxon>
        <taxon>Helotiales incertae sedis</taxon>
        <taxon>Amylocarpus</taxon>
    </lineage>
</organism>
<accession>A0A9P7YKE3</accession>
<dbReference type="AlphaFoldDB" id="A0A9P7YKE3"/>
<dbReference type="EMBL" id="MU251435">
    <property type="protein sequence ID" value="KAG9235329.1"/>
    <property type="molecule type" value="Genomic_DNA"/>
</dbReference>
<evidence type="ECO:0000313" key="3">
    <source>
        <dbReference type="Proteomes" id="UP000824998"/>
    </source>
</evidence>
<dbReference type="OrthoDB" id="269227at2759"/>
<sequence length="102" mass="11343">MGPFCSILALHLVTSYVPITLQPTFWQVTESYDDVIVGGGSDADNDAWEQLGNEGWEWRGIGSYFRSTNFTPPSAEAAKNVGLTWDVSTYSNRLLQIHLPSF</sequence>
<gene>
    <name evidence="2" type="ORF">BJ875DRAFT_459429</name>
</gene>
<keyword evidence="3" id="KW-1185">Reference proteome</keyword>
<feature type="signal peptide" evidence="1">
    <location>
        <begin position="1"/>
        <end position="15"/>
    </location>
</feature>
<name>A0A9P7YKE3_9HELO</name>
<evidence type="ECO:0000256" key="1">
    <source>
        <dbReference type="SAM" id="SignalP"/>
    </source>
</evidence>
<reference evidence="2" key="1">
    <citation type="journal article" date="2021" name="IMA Fungus">
        <title>Genomic characterization of three marine fungi, including Emericellopsis atlantica sp. nov. with signatures of a generalist lifestyle and marine biomass degradation.</title>
        <authorList>
            <person name="Hagestad O.C."/>
            <person name="Hou L."/>
            <person name="Andersen J.H."/>
            <person name="Hansen E.H."/>
            <person name="Altermark B."/>
            <person name="Li C."/>
            <person name="Kuhnert E."/>
            <person name="Cox R.J."/>
            <person name="Crous P.W."/>
            <person name="Spatafora J.W."/>
            <person name="Lail K."/>
            <person name="Amirebrahimi M."/>
            <person name="Lipzen A."/>
            <person name="Pangilinan J."/>
            <person name="Andreopoulos W."/>
            <person name="Hayes R.D."/>
            <person name="Ng V."/>
            <person name="Grigoriev I.V."/>
            <person name="Jackson S.A."/>
            <person name="Sutton T.D.S."/>
            <person name="Dobson A.D.W."/>
            <person name="Rama T."/>
        </authorList>
    </citation>
    <scope>NUCLEOTIDE SEQUENCE</scope>
    <source>
        <strain evidence="2">TRa018bII</strain>
    </source>
</reference>
<evidence type="ECO:0000313" key="2">
    <source>
        <dbReference type="EMBL" id="KAG9235329.1"/>
    </source>
</evidence>